<proteinExistence type="predicted"/>
<organism evidence="2 3">
    <name type="scientific">Pleuronectes platessa</name>
    <name type="common">European plaice</name>
    <dbReference type="NCBI Taxonomy" id="8262"/>
    <lineage>
        <taxon>Eukaryota</taxon>
        <taxon>Metazoa</taxon>
        <taxon>Chordata</taxon>
        <taxon>Craniata</taxon>
        <taxon>Vertebrata</taxon>
        <taxon>Euteleostomi</taxon>
        <taxon>Actinopterygii</taxon>
        <taxon>Neopterygii</taxon>
        <taxon>Teleostei</taxon>
        <taxon>Neoteleostei</taxon>
        <taxon>Acanthomorphata</taxon>
        <taxon>Carangaria</taxon>
        <taxon>Pleuronectiformes</taxon>
        <taxon>Pleuronectoidei</taxon>
        <taxon>Pleuronectidae</taxon>
        <taxon>Pleuronectes</taxon>
    </lineage>
</organism>
<evidence type="ECO:0000313" key="3">
    <source>
        <dbReference type="Proteomes" id="UP001153269"/>
    </source>
</evidence>
<feature type="region of interest" description="Disordered" evidence="1">
    <location>
        <begin position="1"/>
        <end position="39"/>
    </location>
</feature>
<dbReference type="EMBL" id="CADEAL010004292">
    <property type="protein sequence ID" value="CAB1456303.1"/>
    <property type="molecule type" value="Genomic_DNA"/>
</dbReference>
<dbReference type="AlphaFoldDB" id="A0A9N7VSE3"/>
<reference evidence="2" key="1">
    <citation type="submission" date="2020-03" db="EMBL/GenBank/DDBJ databases">
        <authorList>
            <person name="Weist P."/>
        </authorList>
    </citation>
    <scope>NUCLEOTIDE SEQUENCE</scope>
</reference>
<keyword evidence="3" id="KW-1185">Reference proteome</keyword>
<name>A0A9N7VSE3_PLEPL</name>
<gene>
    <name evidence="2" type="ORF">PLEPLA_LOCUS44087</name>
</gene>
<sequence length="105" mass="11642">MTRIHKRDFDRSGLKRHSIGVNGQTQVRRPVGSEKPPHNSLRLLHTPPPSFSSCYLLPPPAPPAHPAILSSSSYPDAKSICKVDKGQFDLQSSAYLESFRVICFS</sequence>
<comment type="caution">
    <text evidence="2">The sequence shown here is derived from an EMBL/GenBank/DDBJ whole genome shotgun (WGS) entry which is preliminary data.</text>
</comment>
<evidence type="ECO:0000256" key="1">
    <source>
        <dbReference type="SAM" id="MobiDB-lite"/>
    </source>
</evidence>
<evidence type="ECO:0000313" key="2">
    <source>
        <dbReference type="EMBL" id="CAB1456303.1"/>
    </source>
</evidence>
<accession>A0A9N7VSE3</accession>
<protein>
    <submittedName>
        <fullName evidence="2">Uncharacterized protein</fullName>
    </submittedName>
</protein>
<dbReference type="Proteomes" id="UP001153269">
    <property type="component" value="Unassembled WGS sequence"/>
</dbReference>